<dbReference type="Pfam" id="PF00392">
    <property type="entry name" value="GntR"/>
    <property type="match status" value="1"/>
</dbReference>
<organism evidence="5 6">
    <name type="scientific">Harryflintia acetispora</name>
    <dbReference type="NCBI Taxonomy" id="1849041"/>
    <lineage>
        <taxon>Bacteria</taxon>
        <taxon>Bacillati</taxon>
        <taxon>Bacillota</taxon>
        <taxon>Clostridia</taxon>
        <taxon>Eubacteriales</taxon>
        <taxon>Oscillospiraceae</taxon>
        <taxon>Harryflintia</taxon>
    </lineage>
</organism>
<dbReference type="CDD" id="cd07377">
    <property type="entry name" value="WHTH_GntR"/>
    <property type="match status" value="1"/>
</dbReference>
<dbReference type="PANTHER" id="PTHR38445">
    <property type="entry name" value="HTH-TYPE TRANSCRIPTIONAL REPRESSOR YTRA"/>
    <property type="match status" value="1"/>
</dbReference>
<protein>
    <submittedName>
        <fullName evidence="5">DNA-binding transcriptional regulator YhcF (GntR family)</fullName>
    </submittedName>
</protein>
<dbReference type="EMBL" id="SLUK01000001">
    <property type="protein sequence ID" value="TCL45184.1"/>
    <property type="molecule type" value="Genomic_DNA"/>
</dbReference>
<proteinExistence type="predicted"/>
<dbReference type="Gene3D" id="1.10.10.10">
    <property type="entry name" value="Winged helix-like DNA-binding domain superfamily/Winged helix DNA-binding domain"/>
    <property type="match status" value="1"/>
</dbReference>
<evidence type="ECO:0000313" key="6">
    <source>
        <dbReference type="Proteomes" id="UP000294682"/>
    </source>
</evidence>
<dbReference type="PANTHER" id="PTHR38445:SF6">
    <property type="entry name" value="GNTR-FAMILY TRANSCRIPTIONAL REGULATOR"/>
    <property type="match status" value="1"/>
</dbReference>
<dbReference type="AlphaFoldDB" id="A0A9X8UL56"/>
<dbReference type="SMART" id="SM00345">
    <property type="entry name" value="HTH_GNTR"/>
    <property type="match status" value="1"/>
</dbReference>
<dbReference type="InterPro" id="IPR036390">
    <property type="entry name" value="WH_DNA-bd_sf"/>
</dbReference>
<feature type="domain" description="HTH gntR-type" evidence="4">
    <location>
        <begin position="9"/>
        <end position="77"/>
    </location>
</feature>
<name>A0A9X8UL56_9FIRM</name>
<dbReference type="GO" id="GO:0003677">
    <property type="term" value="F:DNA binding"/>
    <property type="evidence" value="ECO:0007669"/>
    <property type="project" value="UniProtKB-KW"/>
</dbReference>
<evidence type="ECO:0000313" key="5">
    <source>
        <dbReference type="EMBL" id="TCL45184.1"/>
    </source>
</evidence>
<dbReference type="RefSeq" id="WP_079700289.1">
    <property type="nucleotide sequence ID" value="NZ_JADNAH010000045.1"/>
</dbReference>
<evidence type="ECO:0000259" key="4">
    <source>
        <dbReference type="PROSITE" id="PS50949"/>
    </source>
</evidence>
<sequence length="130" mass="14843">MNWELKSDRPIYVQLIEQIQLRIVSGLYPAGSRLPAVRDMAAEASVNPNTMQKSLAELERSGLVYTQRTSGRFVTEDRAMIQSVKELLARDQLKEFFIKMGQIGFTREETITLVEQAREGEDRHDTDLAV</sequence>
<keyword evidence="6" id="KW-1185">Reference proteome</keyword>
<dbReference type="InterPro" id="IPR036388">
    <property type="entry name" value="WH-like_DNA-bd_sf"/>
</dbReference>
<comment type="caution">
    <text evidence="5">The sequence shown here is derived from an EMBL/GenBank/DDBJ whole genome shotgun (WGS) entry which is preliminary data.</text>
</comment>
<accession>A0A9X8UL56</accession>
<dbReference type="GO" id="GO:0003700">
    <property type="term" value="F:DNA-binding transcription factor activity"/>
    <property type="evidence" value="ECO:0007669"/>
    <property type="project" value="InterPro"/>
</dbReference>
<evidence type="ECO:0000256" key="1">
    <source>
        <dbReference type="ARBA" id="ARBA00023015"/>
    </source>
</evidence>
<evidence type="ECO:0000256" key="2">
    <source>
        <dbReference type="ARBA" id="ARBA00023125"/>
    </source>
</evidence>
<keyword evidence="1" id="KW-0805">Transcription regulation</keyword>
<evidence type="ECO:0000256" key="3">
    <source>
        <dbReference type="ARBA" id="ARBA00023163"/>
    </source>
</evidence>
<dbReference type="InterPro" id="IPR000524">
    <property type="entry name" value="Tscrpt_reg_HTH_GntR"/>
</dbReference>
<reference evidence="5 6" key="1">
    <citation type="submission" date="2019-03" db="EMBL/GenBank/DDBJ databases">
        <title>Genomic Encyclopedia of Type Strains, Phase IV (KMG-IV): sequencing the most valuable type-strain genomes for metagenomic binning, comparative biology and taxonomic classification.</title>
        <authorList>
            <person name="Goeker M."/>
        </authorList>
    </citation>
    <scope>NUCLEOTIDE SEQUENCE [LARGE SCALE GENOMIC DNA]</scope>
    <source>
        <strain evidence="5 6">DSM 100433</strain>
    </source>
</reference>
<dbReference type="Proteomes" id="UP000294682">
    <property type="component" value="Unassembled WGS sequence"/>
</dbReference>
<dbReference type="OrthoDB" id="163333at2"/>
<keyword evidence="3" id="KW-0804">Transcription</keyword>
<dbReference type="SUPFAM" id="SSF46785">
    <property type="entry name" value="Winged helix' DNA-binding domain"/>
    <property type="match status" value="1"/>
</dbReference>
<dbReference type="PROSITE" id="PS50949">
    <property type="entry name" value="HTH_GNTR"/>
    <property type="match status" value="1"/>
</dbReference>
<gene>
    <name evidence="5" type="ORF">EDD78_101165</name>
</gene>
<keyword evidence="2 5" id="KW-0238">DNA-binding</keyword>